<dbReference type="InterPro" id="IPR001245">
    <property type="entry name" value="Ser-Thr/Tyr_kinase_cat_dom"/>
</dbReference>
<evidence type="ECO:0000256" key="1">
    <source>
        <dbReference type="ARBA" id="ARBA00022741"/>
    </source>
</evidence>
<gene>
    <name evidence="4" type="ORF">H6P81_016606</name>
</gene>
<dbReference type="PANTHER" id="PTHR27001:SF20">
    <property type="entry name" value="PROTEIN KINASE SUPERFAMILY PROTEIN"/>
    <property type="match status" value="1"/>
</dbReference>
<dbReference type="FunFam" id="3.30.200.20:FF:000521">
    <property type="entry name" value="Protein kinase superfamily protein"/>
    <property type="match status" value="1"/>
</dbReference>
<keyword evidence="1" id="KW-0547">Nucleotide-binding</keyword>
<evidence type="ECO:0000256" key="2">
    <source>
        <dbReference type="ARBA" id="ARBA00022840"/>
    </source>
</evidence>
<dbReference type="AlphaFoldDB" id="A0AAV7EA27"/>
<evidence type="ECO:0000259" key="3">
    <source>
        <dbReference type="PROSITE" id="PS50011"/>
    </source>
</evidence>
<keyword evidence="5" id="KW-1185">Reference proteome</keyword>
<dbReference type="PANTHER" id="PTHR27001">
    <property type="entry name" value="OS01G0253100 PROTEIN"/>
    <property type="match status" value="1"/>
</dbReference>
<organism evidence="4 5">
    <name type="scientific">Aristolochia fimbriata</name>
    <name type="common">White veined hardy Dutchman's pipe vine</name>
    <dbReference type="NCBI Taxonomy" id="158543"/>
    <lineage>
        <taxon>Eukaryota</taxon>
        <taxon>Viridiplantae</taxon>
        <taxon>Streptophyta</taxon>
        <taxon>Embryophyta</taxon>
        <taxon>Tracheophyta</taxon>
        <taxon>Spermatophyta</taxon>
        <taxon>Magnoliopsida</taxon>
        <taxon>Magnoliidae</taxon>
        <taxon>Piperales</taxon>
        <taxon>Aristolochiaceae</taxon>
        <taxon>Aristolochia</taxon>
    </lineage>
</organism>
<dbReference type="Pfam" id="PF07714">
    <property type="entry name" value="PK_Tyr_Ser-Thr"/>
    <property type="match status" value="1"/>
</dbReference>
<dbReference type="Gene3D" id="1.10.510.10">
    <property type="entry name" value="Transferase(Phosphotransferase) domain 1"/>
    <property type="match status" value="1"/>
</dbReference>
<evidence type="ECO:0000313" key="4">
    <source>
        <dbReference type="EMBL" id="KAG9445266.1"/>
    </source>
</evidence>
<dbReference type="GO" id="GO:0005886">
    <property type="term" value="C:plasma membrane"/>
    <property type="evidence" value="ECO:0007669"/>
    <property type="project" value="TreeGrafter"/>
</dbReference>
<proteinExistence type="predicted"/>
<feature type="domain" description="Protein kinase" evidence="3">
    <location>
        <begin position="40"/>
        <end position="302"/>
    </location>
</feature>
<reference evidence="4 5" key="1">
    <citation type="submission" date="2021-07" db="EMBL/GenBank/DDBJ databases">
        <title>The Aristolochia fimbriata genome: insights into angiosperm evolution, floral development and chemical biosynthesis.</title>
        <authorList>
            <person name="Jiao Y."/>
        </authorList>
    </citation>
    <scope>NUCLEOTIDE SEQUENCE [LARGE SCALE GENOMIC DNA]</scope>
    <source>
        <strain evidence="4">IBCAS-2021</strain>
        <tissue evidence="4">Leaf</tissue>
    </source>
</reference>
<accession>A0AAV7EA27</accession>
<keyword evidence="2" id="KW-0067">ATP-binding</keyword>
<dbReference type="GO" id="GO:0004672">
    <property type="term" value="F:protein kinase activity"/>
    <property type="evidence" value="ECO:0007669"/>
    <property type="project" value="InterPro"/>
</dbReference>
<dbReference type="EMBL" id="JAINDJ010000006">
    <property type="protein sequence ID" value="KAG9445266.1"/>
    <property type="molecule type" value="Genomic_DNA"/>
</dbReference>
<dbReference type="GO" id="GO:0005524">
    <property type="term" value="F:ATP binding"/>
    <property type="evidence" value="ECO:0007669"/>
    <property type="project" value="UniProtKB-KW"/>
</dbReference>
<dbReference type="InterPro" id="IPR011009">
    <property type="entry name" value="Kinase-like_dom_sf"/>
</dbReference>
<evidence type="ECO:0000313" key="5">
    <source>
        <dbReference type="Proteomes" id="UP000825729"/>
    </source>
</evidence>
<dbReference type="Proteomes" id="UP000825729">
    <property type="component" value="Unassembled WGS sequence"/>
</dbReference>
<name>A0AAV7EA27_ARIFI</name>
<dbReference type="PROSITE" id="PS50011">
    <property type="entry name" value="PROTEIN_KINASE_DOM"/>
    <property type="match status" value="1"/>
</dbReference>
<sequence length="302" mass="33883">MDRPVGRIKESLFPCLRVSPPCSFPSVRHFKLKEIKRATANFSTFMGSDSYGAIYRAQFSGGLIAAVTELRNDGPENDAFYRQVQILGRLHHRHIVTLRGFSEGCQRFLVFDFVGNGSLKEHLQDPLKTPLSWKSRLRIAVDVAAALEYLQYFCDPPILYDFVNSSNVLLDENFAAKLSGVGALRSAGRDFSPLEFTCSSEMNQKCKRIIFQFGVLILELITGQFLGNGDTEVVEWVQGSGLTDSIHNMVDADLGYSYDSNELKSLLIIAKLCTKSDGKPMISVPQILRYLQKFMELPISYV</sequence>
<protein>
    <recommendedName>
        <fullName evidence="3">Protein kinase domain-containing protein</fullName>
    </recommendedName>
</protein>
<dbReference type="SUPFAM" id="SSF56112">
    <property type="entry name" value="Protein kinase-like (PK-like)"/>
    <property type="match status" value="1"/>
</dbReference>
<comment type="caution">
    <text evidence="4">The sequence shown here is derived from an EMBL/GenBank/DDBJ whole genome shotgun (WGS) entry which is preliminary data.</text>
</comment>
<dbReference type="Gene3D" id="3.30.200.20">
    <property type="entry name" value="Phosphorylase Kinase, domain 1"/>
    <property type="match status" value="1"/>
</dbReference>
<dbReference type="InterPro" id="IPR000719">
    <property type="entry name" value="Prot_kinase_dom"/>
</dbReference>